<accession>A0A085W4U6</accession>
<dbReference type="EMBL" id="JMCB01000020">
    <property type="protein sequence ID" value="KFE62709.1"/>
    <property type="molecule type" value="Genomic_DNA"/>
</dbReference>
<protein>
    <submittedName>
        <fullName evidence="2">Uncharacterized protein</fullName>
    </submittedName>
</protein>
<evidence type="ECO:0000313" key="3">
    <source>
        <dbReference type="Proteomes" id="UP000028725"/>
    </source>
</evidence>
<reference evidence="2 3" key="1">
    <citation type="submission" date="2014-04" db="EMBL/GenBank/DDBJ databases">
        <title>Genome assembly of Hyalangium minutum DSM 14724.</title>
        <authorList>
            <person name="Sharma G."/>
            <person name="Subramanian S."/>
        </authorList>
    </citation>
    <scope>NUCLEOTIDE SEQUENCE [LARGE SCALE GENOMIC DNA]</scope>
    <source>
        <strain evidence="2 3">DSM 14724</strain>
    </source>
</reference>
<name>A0A085W4U6_9BACT</name>
<keyword evidence="3" id="KW-1185">Reference proteome</keyword>
<gene>
    <name evidence="2" type="ORF">DB31_3823</name>
</gene>
<dbReference type="Proteomes" id="UP000028725">
    <property type="component" value="Unassembled WGS sequence"/>
</dbReference>
<evidence type="ECO:0000313" key="2">
    <source>
        <dbReference type="EMBL" id="KFE62709.1"/>
    </source>
</evidence>
<organism evidence="2 3">
    <name type="scientific">Hyalangium minutum</name>
    <dbReference type="NCBI Taxonomy" id="394096"/>
    <lineage>
        <taxon>Bacteria</taxon>
        <taxon>Pseudomonadati</taxon>
        <taxon>Myxococcota</taxon>
        <taxon>Myxococcia</taxon>
        <taxon>Myxococcales</taxon>
        <taxon>Cystobacterineae</taxon>
        <taxon>Archangiaceae</taxon>
        <taxon>Hyalangium</taxon>
    </lineage>
</organism>
<feature type="compositionally biased region" description="Polar residues" evidence="1">
    <location>
        <begin position="86"/>
        <end position="97"/>
    </location>
</feature>
<evidence type="ECO:0000256" key="1">
    <source>
        <dbReference type="SAM" id="MobiDB-lite"/>
    </source>
</evidence>
<feature type="region of interest" description="Disordered" evidence="1">
    <location>
        <begin position="86"/>
        <end position="127"/>
    </location>
</feature>
<proteinExistence type="predicted"/>
<sequence>MPPHLRDEGGASLSVLFHQNFVQVAPARGELLEGELEPLADHPLVRALLDREFVERRLQLPLRDGEMLLRLDDAPLQLRSVLQWNGSRPRTSRSVRGQSRDEPRLGYSPLPHPSRIRRPPRSLQCLG</sequence>
<dbReference type="STRING" id="394096.DB31_3823"/>
<comment type="caution">
    <text evidence="2">The sequence shown here is derived from an EMBL/GenBank/DDBJ whole genome shotgun (WGS) entry which is preliminary data.</text>
</comment>
<dbReference type="AlphaFoldDB" id="A0A085W4U6"/>